<dbReference type="FunFam" id="3.40.309.10:FF:000012">
    <property type="entry name" value="Betaine aldehyde dehydrogenase"/>
    <property type="match status" value="1"/>
</dbReference>
<dbReference type="FunFam" id="3.40.605.10:FF:000001">
    <property type="entry name" value="Aldehyde dehydrogenase 1"/>
    <property type="match status" value="1"/>
</dbReference>
<dbReference type="EMBL" id="JAPZBS010000004">
    <property type="protein sequence ID" value="KAJ5377511.1"/>
    <property type="molecule type" value="Genomic_DNA"/>
</dbReference>
<feature type="active site" evidence="5">
    <location>
        <position position="257"/>
    </location>
</feature>
<evidence type="ECO:0000256" key="4">
    <source>
        <dbReference type="ARBA" id="ARBA00049194"/>
    </source>
</evidence>
<dbReference type="InterPro" id="IPR016163">
    <property type="entry name" value="Ald_DH_C"/>
</dbReference>
<comment type="similarity">
    <text evidence="1 6">Belongs to the aldehyde dehydrogenase family.</text>
</comment>
<keyword evidence="2 6" id="KW-0560">Oxidoreductase</keyword>
<evidence type="ECO:0000256" key="1">
    <source>
        <dbReference type="ARBA" id="ARBA00009986"/>
    </source>
</evidence>
<dbReference type="Pfam" id="PF00171">
    <property type="entry name" value="Aldedh"/>
    <property type="match status" value="1"/>
</dbReference>
<dbReference type="InterPro" id="IPR016161">
    <property type="entry name" value="Ald_DH/histidinol_DH"/>
</dbReference>
<evidence type="ECO:0000256" key="3">
    <source>
        <dbReference type="ARBA" id="ARBA00024226"/>
    </source>
</evidence>
<dbReference type="GeneID" id="81437028"/>
<dbReference type="InterPro" id="IPR029510">
    <property type="entry name" value="Ald_DH_CS_GLU"/>
</dbReference>
<dbReference type="AlphaFoldDB" id="A0A9W9SF59"/>
<dbReference type="OrthoDB" id="310895at2759"/>
<dbReference type="Proteomes" id="UP001147782">
    <property type="component" value="Unassembled WGS sequence"/>
</dbReference>
<protein>
    <recommendedName>
        <fullName evidence="3">aldehyde dehydrogenase (NAD(+))</fullName>
        <ecNumber evidence="3">1.2.1.3</ecNumber>
    </recommendedName>
</protein>
<dbReference type="RefSeq" id="XP_056556374.1">
    <property type="nucleotide sequence ID" value="XM_056697849.1"/>
</dbReference>
<dbReference type="EC" id="1.2.1.3" evidence="3"/>
<keyword evidence="9" id="KW-1185">Reference proteome</keyword>
<comment type="caution">
    <text evidence="8">The sequence shown here is derived from an EMBL/GenBank/DDBJ whole genome shotgun (WGS) entry which is preliminary data.</text>
</comment>
<dbReference type="InterPro" id="IPR016162">
    <property type="entry name" value="Ald_DH_N"/>
</dbReference>
<dbReference type="Gene3D" id="3.40.309.10">
    <property type="entry name" value="Aldehyde Dehydrogenase, Chain A, domain 2"/>
    <property type="match status" value="1"/>
</dbReference>
<comment type="catalytic activity">
    <reaction evidence="4">
        <text>an aldehyde + NAD(+) + H2O = a carboxylate + NADH + 2 H(+)</text>
        <dbReference type="Rhea" id="RHEA:16185"/>
        <dbReference type="ChEBI" id="CHEBI:15377"/>
        <dbReference type="ChEBI" id="CHEBI:15378"/>
        <dbReference type="ChEBI" id="CHEBI:17478"/>
        <dbReference type="ChEBI" id="CHEBI:29067"/>
        <dbReference type="ChEBI" id="CHEBI:57540"/>
        <dbReference type="ChEBI" id="CHEBI:57945"/>
        <dbReference type="EC" id="1.2.1.3"/>
    </reaction>
</comment>
<evidence type="ECO:0000313" key="9">
    <source>
        <dbReference type="Proteomes" id="UP001147782"/>
    </source>
</evidence>
<accession>A0A9W9SF59</accession>
<dbReference type="Gene3D" id="3.40.605.10">
    <property type="entry name" value="Aldehyde Dehydrogenase, Chain A, domain 1"/>
    <property type="match status" value="1"/>
</dbReference>
<dbReference type="PROSITE" id="PS00687">
    <property type="entry name" value="ALDEHYDE_DEHYDR_GLU"/>
    <property type="match status" value="1"/>
</dbReference>
<feature type="domain" description="Aldehyde dehydrogenase" evidence="7">
    <location>
        <begin position="22"/>
        <end position="481"/>
    </location>
</feature>
<reference evidence="8" key="1">
    <citation type="submission" date="2022-11" db="EMBL/GenBank/DDBJ databases">
        <authorList>
            <person name="Petersen C."/>
        </authorList>
    </citation>
    <scope>NUCLEOTIDE SEQUENCE</scope>
    <source>
        <strain evidence="8">IBT 29864</strain>
    </source>
</reference>
<evidence type="ECO:0000256" key="6">
    <source>
        <dbReference type="RuleBase" id="RU003345"/>
    </source>
</evidence>
<dbReference type="GO" id="GO:0004029">
    <property type="term" value="F:aldehyde dehydrogenase (NAD+) activity"/>
    <property type="evidence" value="ECO:0007669"/>
    <property type="project" value="UniProtKB-EC"/>
</dbReference>
<name>A0A9W9SF59_9EURO</name>
<dbReference type="InterPro" id="IPR015590">
    <property type="entry name" value="Aldehyde_DH_dom"/>
</dbReference>
<evidence type="ECO:0000313" key="8">
    <source>
        <dbReference type="EMBL" id="KAJ5377511.1"/>
    </source>
</evidence>
<evidence type="ECO:0000259" key="7">
    <source>
        <dbReference type="Pfam" id="PF00171"/>
    </source>
</evidence>
<dbReference type="SUPFAM" id="SSF53720">
    <property type="entry name" value="ALDH-like"/>
    <property type="match status" value="1"/>
</dbReference>
<reference evidence="8" key="2">
    <citation type="journal article" date="2023" name="IMA Fungus">
        <title>Comparative genomic study of the Penicillium genus elucidates a diverse pangenome and 15 lateral gene transfer events.</title>
        <authorList>
            <person name="Petersen C."/>
            <person name="Sorensen T."/>
            <person name="Nielsen M.R."/>
            <person name="Sondergaard T.E."/>
            <person name="Sorensen J.L."/>
            <person name="Fitzpatrick D.A."/>
            <person name="Frisvad J.C."/>
            <person name="Nielsen K.L."/>
        </authorList>
    </citation>
    <scope>NUCLEOTIDE SEQUENCE</scope>
    <source>
        <strain evidence="8">IBT 29864</strain>
    </source>
</reference>
<dbReference type="PANTHER" id="PTHR11699">
    <property type="entry name" value="ALDEHYDE DEHYDROGENASE-RELATED"/>
    <property type="match status" value="1"/>
</dbReference>
<sequence length="488" mass="52571">MAIKQDPKVKSFETRLFINGKFVDSSDGGKFDLVSPTTNEKFAEVSEATEDDANAAVAAAKAAFPAWSALSPSARGVYFKKLAALILESHNDLAELEALSMGRPVSGYFESYAAADSLNHYAESGYQALGTSSLNTPGFVNMTMRQPYGVVGAIIPWNVPVLFCINKTAPALIAGNTVVLKSSEKAPLTSAKIATLVEKAGFPPGVFNIISGHGHISGNVLSHHMDIRVISFTGSGRTGRLIQQAAAKSNLKNVILELGGKSPAIIFPDANLEKAVQETKHSIQWNSGQVCMANSRIYVHESIAPKFIELFQKGFADIKSGDPLLPETNHGPQADAIQYKQIQSYIEEGKKTGKMVLGSEPPQHQSGFFVQPTVFLDTPEDAKVMKEEIFGPVVNINTFKDEDEVVAKANDTEFGLYAAVYTKDLSRALRMAKKLESGNVGVNCTSPTGAPDMPFGGYKASGVGREGWTVSLDNYLEVKTVIIRVDEE</sequence>
<organism evidence="8 9">
    <name type="scientific">Penicillium cataractarum</name>
    <dbReference type="NCBI Taxonomy" id="2100454"/>
    <lineage>
        <taxon>Eukaryota</taxon>
        <taxon>Fungi</taxon>
        <taxon>Dikarya</taxon>
        <taxon>Ascomycota</taxon>
        <taxon>Pezizomycotina</taxon>
        <taxon>Eurotiomycetes</taxon>
        <taxon>Eurotiomycetidae</taxon>
        <taxon>Eurotiales</taxon>
        <taxon>Aspergillaceae</taxon>
        <taxon>Penicillium</taxon>
    </lineage>
</organism>
<evidence type="ECO:0000256" key="2">
    <source>
        <dbReference type="ARBA" id="ARBA00023002"/>
    </source>
</evidence>
<evidence type="ECO:0000256" key="5">
    <source>
        <dbReference type="PROSITE-ProRule" id="PRU10007"/>
    </source>
</evidence>
<proteinExistence type="inferred from homology"/>
<gene>
    <name evidence="8" type="ORF">N7496_004920</name>
</gene>